<feature type="signal peptide" evidence="1">
    <location>
        <begin position="1"/>
        <end position="19"/>
    </location>
</feature>
<evidence type="ECO:0000256" key="1">
    <source>
        <dbReference type="SAM" id="SignalP"/>
    </source>
</evidence>
<accession>A0A379F0P4</accession>
<dbReference type="RefSeq" id="WP_115083095.1">
    <property type="nucleotide sequence ID" value="NZ_CAUTFH010000016.1"/>
</dbReference>
<dbReference type="OrthoDB" id="1068736at2"/>
<evidence type="ECO:0000313" key="3">
    <source>
        <dbReference type="Proteomes" id="UP000254235"/>
    </source>
</evidence>
<proteinExistence type="predicted"/>
<gene>
    <name evidence="2" type="ORF">NCTC13043_00805</name>
</gene>
<organism evidence="2 3">
    <name type="scientific">Prevotella pallens</name>
    <dbReference type="NCBI Taxonomy" id="60133"/>
    <lineage>
        <taxon>Bacteria</taxon>
        <taxon>Pseudomonadati</taxon>
        <taxon>Bacteroidota</taxon>
        <taxon>Bacteroidia</taxon>
        <taxon>Bacteroidales</taxon>
        <taxon>Prevotellaceae</taxon>
        <taxon>Prevotella</taxon>
    </lineage>
</organism>
<dbReference type="GeneID" id="78570517"/>
<keyword evidence="1" id="KW-0732">Signal</keyword>
<reference evidence="2 3" key="1">
    <citation type="submission" date="2018-06" db="EMBL/GenBank/DDBJ databases">
        <authorList>
            <consortium name="Pathogen Informatics"/>
            <person name="Doyle S."/>
        </authorList>
    </citation>
    <scope>NUCLEOTIDE SEQUENCE [LARGE SCALE GENOMIC DNA]</scope>
    <source>
        <strain evidence="2 3">NCTC13043</strain>
    </source>
</reference>
<dbReference type="Proteomes" id="UP000254235">
    <property type="component" value="Unassembled WGS sequence"/>
</dbReference>
<evidence type="ECO:0000313" key="2">
    <source>
        <dbReference type="EMBL" id="SUC12208.1"/>
    </source>
</evidence>
<dbReference type="EMBL" id="UGTP01000001">
    <property type="protein sequence ID" value="SUC12208.1"/>
    <property type="molecule type" value="Genomic_DNA"/>
</dbReference>
<dbReference type="AlphaFoldDB" id="A0A379F0P4"/>
<feature type="chain" id="PRO_5016697644" description="Lipocalin-like domain-containing protein" evidence="1">
    <location>
        <begin position="20"/>
        <end position="253"/>
    </location>
</feature>
<evidence type="ECO:0008006" key="4">
    <source>
        <dbReference type="Google" id="ProtNLM"/>
    </source>
</evidence>
<name>A0A379F0P4_9BACT</name>
<protein>
    <recommendedName>
        <fullName evidence="4">Lipocalin-like domain-containing protein</fullName>
    </recommendedName>
</protein>
<sequence length="253" mass="28447">MRKLLLLALAINFGLSMNAQEALLSNRPDGLVKVYDRSGKGIKLQQADDGSLEMTTLNLSEATDFEVVFMADNKTVYVKNPIVALPETFADVTNRWVKGSIKGNKITIPHKSLIFSTQTDQGENVSIYMGYYGIDNNQAVPMNPSVDITYTMNEDQITLDAPKNDKTYVLSCIASDNSWFRMSEYTGAIYTLNKEKTANNINIINKENRLEVAEETYYDISGRKRTKPNEGIAIKQTKFKNGTQKSEKFIINK</sequence>